<dbReference type="GO" id="GO:0020037">
    <property type="term" value="F:heme binding"/>
    <property type="evidence" value="ECO:0007669"/>
    <property type="project" value="InterPro"/>
</dbReference>
<evidence type="ECO:0000313" key="19">
    <source>
        <dbReference type="Proteomes" id="UP001174934"/>
    </source>
</evidence>
<keyword evidence="11" id="KW-0843">Virulence</keyword>
<evidence type="ECO:0000256" key="9">
    <source>
        <dbReference type="ARBA" id="ARBA00023002"/>
    </source>
</evidence>
<evidence type="ECO:0000256" key="14">
    <source>
        <dbReference type="ARBA" id="ARBA00068222"/>
    </source>
</evidence>
<dbReference type="PANTHER" id="PTHR24305:SF168">
    <property type="entry name" value="P450, PUTATIVE (EUROFUNG)-RELATED"/>
    <property type="match status" value="1"/>
</dbReference>
<keyword evidence="17" id="KW-0472">Membrane</keyword>
<dbReference type="GO" id="GO:0016705">
    <property type="term" value="F:oxidoreductase activity, acting on paired donors, with incorporation or reduction of molecular oxygen"/>
    <property type="evidence" value="ECO:0007669"/>
    <property type="project" value="InterPro"/>
</dbReference>
<evidence type="ECO:0000256" key="7">
    <source>
        <dbReference type="ARBA" id="ARBA00022723"/>
    </source>
</evidence>
<comment type="subcellular location">
    <subcellularLocation>
        <location evidence="2">Membrane</location>
        <topology evidence="2">Single-pass membrane protein</topology>
    </subcellularLocation>
</comment>
<comment type="cofactor">
    <cofactor evidence="1 16">
        <name>heme</name>
        <dbReference type="ChEBI" id="CHEBI:30413"/>
    </cofactor>
</comment>
<dbReference type="CDD" id="cd11060">
    <property type="entry name" value="CYP57A1-like"/>
    <property type="match status" value="1"/>
</dbReference>
<evidence type="ECO:0000256" key="17">
    <source>
        <dbReference type="SAM" id="Phobius"/>
    </source>
</evidence>
<dbReference type="FunFam" id="1.10.630.10:FF:000076">
    <property type="entry name" value="Cytochrome P450 monooxygenase"/>
    <property type="match status" value="1"/>
</dbReference>
<evidence type="ECO:0000313" key="18">
    <source>
        <dbReference type="EMBL" id="KAK0636053.1"/>
    </source>
</evidence>
<keyword evidence="6 17" id="KW-0812">Transmembrane</keyword>
<keyword evidence="9" id="KW-0560">Oxidoreductase</keyword>
<evidence type="ECO:0000256" key="15">
    <source>
        <dbReference type="ARBA" id="ARBA00079990"/>
    </source>
</evidence>
<dbReference type="InterPro" id="IPR050121">
    <property type="entry name" value="Cytochrome_P450_monoxygenase"/>
</dbReference>
<keyword evidence="5 16" id="KW-0349">Heme</keyword>
<name>A0AA40CFY0_9PEZI</name>
<dbReference type="Pfam" id="PF00067">
    <property type="entry name" value="p450"/>
    <property type="match status" value="1"/>
</dbReference>
<dbReference type="Gene3D" id="1.10.630.10">
    <property type="entry name" value="Cytochrome P450"/>
    <property type="match status" value="1"/>
</dbReference>
<dbReference type="PRINTS" id="PR00465">
    <property type="entry name" value="EP450IV"/>
</dbReference>
<dbReference type="GO" id="GO:0004497">
    <property type="term" value="F:monooxygenase activity"/>
    <property type="evidence" value="ECO:0007669"/>
    <property type="project" value="UniProtKB-KW"/>
</dbReference>
<keyword evidence="12" id="KW-0503">Monooxygenase</keyword>
<dbReference type="Proteomes" id="UP001174934">
    <property type="component" value="Unassembled WGS sequence"/>
</dbReference>
<keyword evidence="19" id="KW-1185">Reference proteome</keyword>
<proteinExistence type="inferred from homology"/>
<gene>
    <name evidence="18" type="ORF">B0T17DRAFT_482764</name>
</gene>
<evidence type="ECO:0000256" key="5">
    <source>
        <dbReference type="ARBA" id="ARBA00022617"/>
    </source>
</evidence>
<evidence type="ECO:0000256" key="12">
    <source>
        <dbReference type="ARBA" id="ARBA00023033"/>
    </source>
</evidence>
<dbReference type="EMBL" id="JAULSR010000001">
    <property type="protein sequence ID" value="KAK0636053.1"/>
    <property type="molecule type" value="Genomic_DNA"/>
</dbReference>
<dbReference type="InterPro" id="IPR002403">
    <property type="entry name" value="Cyt_P450_E_grp-IV"/>
</dbReference>
<dbReference type="GO" id="GO:0005506">
    <property type="term" value="F:iron ion binding"/>
    <property type="evidence" value="ECO:0007669"/>
    <property type="project" value="InterPro"/>
</dbReference>
<evidence type="ECO:0000256" key="2">
    <source>
        <dbReference type="ARBA" id="ARBA00004167"/>
    </source>
</evidence>
<organism evidence="18 19">
    <name type="scientific">Bombardia bombarda</name>
    <dbReference type="NCBI Taxonomy" id="252184"/>
    <lineage>
        <taxon>Eukaryota</taxon>
        <taxon>Fungi</taxon>
        <taxon>Dikarya</taxon>
        <taxon>Ascomycota</taxon>
        <taxon>Pezizomycotina</taxon>
        <taxon>Sordariomycetes</taxon>
        <taxon>Sordariomycetidae</taxon>
        <taxon>Sordariales</taxon>
        <taxon>Lasiosphaeriaceae</taxon>
        <taxon>Bombardia</taxon>
    </lineage>
</organism>
<keyword evidence="8 17" id="KW-1133">Transmembrane helix</keyword>
<evidence type="ECO:0000256" key="16">
    <source>
        <dbReference type="PIRSR" id="PIRSR602403-1"/>
    </source>
</evidence>
<comment type="caution">
    <text evidence="18">The sequence shown here is derived from an EMBL/GenBank/DDBJ whole genome shotgun (WGS) entry which is preliminary data.</text>
</comment>
<feature type="transmembrane region" description="Helical" evidence="17">
    <location>
        <begin position="27"/>
        <end position="48"/>
    </location>
</feature>
<protein>
    <recommendedName>
        <fullName evidence="14">Cytochrome P450 monooxygenase ABA1</fullName>
    </recommendedName>
    <alternativeName>
        <fullName evidence="15">Abscisic acid biosynthesis protein 1</fullName>
    </alternativeName>
    <alternativeName>
        <fullName evidence="13">Cytochrome P450 monooxygenase aba1</fullName>
    </alternativeName>
</protein>
<keyword evidence="7 16" id="KW-0479">Metal-binding</keyword>
<keyword evidence="10 16" id="KW-0408">Iron</keyword>
<evidence type="ECO:0000256" key="6">
    <source>
        <dbReference type="ARBA" id="ARBA00022692"/>
    </source>
</evidence>
<dbReference type="SUPFAM" id="SSF48264">
    <property type="entry name" value="Cytochrome P450"/>
    <property type="match status" value="1"/>
</dbReference>
<dbReference type="AlphaFoldDB" id="A0AA40CFY0"/>
<dbReference type="PANTHER" id="PTHR24305">
    <property type="entry name" value="CYTOCHROME P450"/>
    <property type="match status" value="1"/>
</dbReference>
<evidence type="ECO:0000256" key="3">
    <source>
        <dbReference type="ARBA" id="ARBA00004972"/>
    </source>
</evidence>
<evidence type="ECO:0000256" key="13">
    <source>
        <dbReference type="ARBA" id="ARBA00067672"/>
    </source>
</evidence>
<reference evidence="18" key="1">
    <citation type="submission" date="2023-06" db="EMBL/GenBank/DDBJ databases">
        <title>Genome-scale phylogeny and comparative genomics of the fungal order Sordariales.</title>
        <authorList>
            <consortium name="Lawrence Berkeley National Laboratory"/>
            <person name="Hensen N."/>
            <person name="Bonometti L."/>
            <person name="Westerberg I."/>
            <person name="Brannstrom I.O."/>
            <person name="Guillou S."/>
            <person name="Cros-Aarteil S."/>
            <person name="Calhoun S."/>
            <person name="Haridas S."/>
            <person name="Kuo A."/>
            <person name="Mondo S."/>
            <person name="Pangilinan J."/>
            <person name="Riley R."/>
            <person name="LaButti K."/>
            <person name="Andreopoulos B."/>
            <person name="Lipzen A."/>
            <person name="Chen C."/>
            <person name="Yanf M."/>
            <person name="Daum C."/>
            <person name="Ng V."/>
            <person name="Clum A."/>
            <person name="Steindorff A."/>
            <person name="Ohm R."/>
            <person name="Martin F."/>
            <person name="Silar P."/>
            <person name="Natvig D."/>
            <person name="Lalanne C."/>
            <person name="Gautier V."/>
            <person name="Ament-velasquez S.L."/>
            <person name="Kruys A."/>
            <person name="Hutchinson M.I."/>
            <person name="Powell A.J."/>
            <person name="Barry K."/>
            <person name="Miller A.N."/>
            <person name="Grigoriev I.V."/>
            <person name="Debuchy R."/>
            <person name="Gladieux P."/>
            <person name="Thoren M.H."/>
            <person name="Johannesson H."/>
        </authorList>
    </citation>
    <scope>NUCLEOTIDE SEQUENCE</scope>
    <source>
        <strain evidence="18">SMH3391-2</strain>
    </source>
</reference>
<accession>A0AA40CFY0</accession>
<dbReference type="InterPro" id="IPR036396">
    <property type="entry name" value="Cyt_P450_sf"/>
</dbReference>
<dbReference type="InterPro" id="IPR001128">
    <property type="entry name" value="Cyt_P450"/>
</dbReference>
<evidence type="ECO:0000256" key="11">
    <source>
        <dbReference type="ARBA" id="ARBA00023026"/>
    </source>
</evidence>
<comment type="pathway">
    <text evidence="3">Hormone biosynthesis.</text>
</comment>
<dbReference type="PRINTS" id="PR00385">
    <property type="entry name" value="P450"/>
</dbReference>
<evidence type="ECO:0000256" key="8">
    <source>
        <dbReference type="ARBA" id="ARBA00022989"/>
    </source>
</evidence>
<dbReference type="GO" id="GO:0016020">
    <property type="term" value="C:membrane"/>
    <property type="evidence" value="ECO:0007669"/>
    <property type="project" value="UniProtKB-SubCell"/>
</dbReference>
<feature type="binding site" description="axial binding residue" evidence="16">
    <location>
        <position position="465"/>
    </location>
    <ligand>
        <name>heme</name>
        <dbReference type="ChEBI" id="CHEBI:30413"/>
    </ligand>
    <ligandPart>
        <name>Fe</name>
        <dbReference type="ChEBI" id="CHEBI:18248"/>
    </ligandPart>
</feature>
<evidence type="ECO:0000256" key="1">
    <source>
        <dbReference type="ARBA" id="ARBA00001971"/>
    </source>
</evidence>
<evidence type="ECO:0000256" key="10">
    <source>
        <dbReference type="ARBA" id="ARBA00023004"/>
    </source>
</evidence>
<evidence type="ECO:0000256" key="4">
    <source>
        <dbReference type="ARBA" id="ARBA00010617"/>
    </source>
</evidence>
<sequence>MDDAHSLADVSRKARGLGVGLTGGANATSAAALVVGTLVAVVLVRLFLQWYRLSHVPGPFWAAFSKYWMVSESLKGRQPTAIKDVTDKYGSLARIGPNELVTDDPEVLRRMMAVRSAYERGPWYDAMRFDPTRDNLFSMRDEAAHTLLRSKMAAGYSGKENESMESTIETQIAALVHLIETKYLSSSQDYRPMDLAQKSQYFTLDVISHLAFGHAFGYLQQDGDAYDYIKITSSFIPIMLVLANVPLLANLLHSRPLRGLLPKGSDKLGFGAFIGVANKVVAERFAPHAASQPDMLGSFLRHGLTQAEASGEALLQVVAGSDTSASTIRIVMLSLMSNPAAYQRLQREIRDGIATGKISSPIKDAEARQLPYLQAVIKEGLRIMPPASGAFFKTVPPGGDMINGMFIPEGTQIGSSPFGIHHSKKTFGADAELFRPERWLEADEQQLALMTNTVDLVFHHGKYQCLGKTVAMMEFDKVFVELLREFDFSIARPQTPAKISNAGIWIIEDFWVRITKRGVDLS</sequence>
<comment type="similarity">
    <text evidence="4">Belongs to the cytochrome P450 family.</text>
</comment>